<dbReference type="PANTHER" id="PTHR13213">
    <property type="entry name" value="MYB-BINDING PROTEIN 1A FAMILY MEMBER"/>
    <property type="match status" value="1"/>
</dbReference>
<sequence>MAAKRKRGAKDGSNWGPGAQKRAKSDTKSSPTAVATKPNLDKIPFVETPTGEDRKREAALYELLGSEDESDRIEAADCIVSSLLGGDGVPEPVLQRHLDRRLFRGLASGRNASRLGFSLVLAEILGQLFGADGSLESKYSGLTFDKVLGLLVDKTQAVGNIPGKEERDHYFGQLFGIECFVRSQTLFTDISRWNAVLDLLLQLGNKKIWLRPQCGWVLVQALEQMSKEEAEGTLLKIADSGQAKTPEGVAAWLVALSRYPDLKLKPWHNPLSGKSLGDLAAVLKESFKDSGKDSNDKPQNGGKQAGWTAQLHFVWDIILGCYVKGGAEAGVDGLSQFWNRVVDDGLFSRNATDGQKFKGFMVFQKMLEGLLDRHAKLQCLFSKNLVTCLMNQAAKEDRYLHRAATKALKAIENVVSTHPGTLVPILQSLLGKNGTYGFDQRTSTKTVDRLLQNINQENADGALTVIRHPIAFLKHQGDSEAQAILRVYADYLAKLLNAFASEAPADTSPGAKRGSSFGPVLQELSGLAYSHPKNIPEGALTEQIRELCRSRIESSLARLTRNTEDFSTFCNAVASIDPASRTMTEEIKTAMEDALSRMSKLLKRKSKNEDDKSLAQGLAMLHAISIFQLYNEDPDAMEVLNDLAQFYDRLKTGKVGDKSEGSSELLVEILLSMVARPSSLMRQVSQQVFNAFTGQISAEGLELLTGPLSSGESAKGQRELFNTEDDEMDSDESGSSDDDDVEQVSDVEIGSDVEFVDINGDDGQDSEDDEDGEEEEGDEDEEDGDGEKQEPLDLDELVGKILNSHRLDKDDDAEDSASDGDMSDSEMLALDEKLAEVIKQRTKARPDTKKQKKDAKQSVVNFKHRILDLLDTYVKNEALNPLAFSLLVPLLSLMRTTSTKALANRACEIILTYQKGLKKARASKQEEVAAPDADGLLALLVEVHDEAGKDNAHAYAKAASAASLIVASAMFAADKEAVKQVAAVYAKTQSGWVLGEARLQNSFFADWNNWCQNHASQARA</sequence>
<dbReference type="STRING" id="94208.A0A2S4L2C3"/>
<feature type="compositionally biased region" description="Acidic residues" evidence="4">
    <location>
        <begin position="724"/>
        <end position="785"/>
    </location>
</feature>
<evidence type="ECO:0000256" key="3">
    <source>
        <dbReference type="ARBA" id="ARBA00023242"/>
    </source>
</evidence>
<comment type="subcellular location">
    <subcellularLocation>
        <location evidence="1">Nucleus</location>
    </subcellularLocation>
</comment>
<dbReference type="InterPro" id="IPR016024">
    <property type="entry name" value="ARM-type_fold"/>
</dbReference>
<protein>
    <submittedName>
        <fullName evidence="5">DNA polymerase V</fullName>
    </submittedName>
</protein>
<dbReference type="InterPro" id="IPR007015">
    <property type="entry name" value="DNA_pol_V/MYBBP1A"/>
</dbReference>
<organism evidence="5 6">
    <name type="scientific">Tolypocladium paradoxum</name>
    <dbReference type="NCBI Taxonomy" id="94208"/>
    <lineage>
        <taxon>Eukaryota</taxon>
        <taxon>Fungi</taxon>
        <taxon>Dikarya</taxon>
        <taxon>Ascomycota</taxon>
        <taxon>Pezizomycotina</taxon>
        <taxon>Sordariomycetes</taxon>
        <taxon>Hypocreomycetidae</taxon>
        <taxon>Hypocreales</taxon>
        <taxon>Ophiocordycipitaceae</taxon>
        <taxon>Tolypocladium</taxon>
    </lineage>
</organism>
<gene>
    <name evidence="5" type="ORF">TPAR_03270</name>
</gene>
<dbReference type="GO" id="GO:0005730">
    <property type="term" value="C:nucleolus"/>
    <property type="evidence" value="ECO:0007669"/>
    <property type="project" value="InterPro"/>
</dbReference>
<dbReference type="SUPFAM" id="SSF48371">
    <property type="entry name" value="ARM repeat"/>
    <property type="match status" value="1"/>
</dbReference>
<dbReference type="OrthoDB" id="342531at2759"/>
<keyword evidence="6" id="KW-1185">Reference proteome</keyword>
<dbReference type="GO" id="GO:0006355">
    <property type="term" value="P:regulation of DNA-templated transcription"/>
    <property type="evidence" value="ECO:0007669"/>
    <property type="project" value="InterPro"/>
</dbReference>
<dbReference type="AlphaFoldDB" id="A0A2S4L2C3"/>
<evidence type="ECO:0000256" key="4">
    <source>
        <dbReference type="SAM" id="MobiDB-lite"/>
    </source>
</evidence>
<dbReference type="EMBL" id="PKSG01000314">
    <property type="protein sequence ID" value="POR36580.1"/>
    <property type="molecule type" value="Genomic_DNA"/>
</dbReference>
<comment type="similarity">
    <text evidence="2">Belongs to the MYBBP1A family.</text>
</comment>
<feature type="region of interest" description="Disordered" evidence="4">
    <location>
        <begin position="1"/>
        <end position="51"/>
    </location>
</feature>
<accession>A0A2S4L2C3</accession>
<feature type="compositionally biased region" description="Acidic residues" evidence="4">
    <location>
        <begin position="810"/>
        <end position="824"/>
    </location>
</feature>
<dbReference type="GO" id="GO:0000182">
    <property type="term" value="F:rDNA binding"/>
    <property type="evidence" value="ECO:0007669"/>
    <property type="project" value="TreeGrafter"/>
</dbReference>
<evidence type="ECO:0000313" key="6">
    <source>
        <dbReference type="Proteomes" id="UP000237481"/>
    </source>
</evidence>
<comment type="caution">
    <text evidence="5">The sequence shown here is derived from an EMBL/GenBank/DDBJ whole genome shotgun (WGS) entry which is preliminary data.</text>
</comment>
<name>A0A2S4L2C3_9HYPO</name>
<evidence type="ECO:0000256" key="2">
    <source>
        <dbReference type="ARBA" id="ARBA00006809"/>
    </source>
</evidence>
<keyword evidence="3" id="KW-0539">Nucleus</keyword>
<proteinExistence type="inferred from homology"/>
<dbReference type="Pfam" id="PF04931">
    <property type="entry name" value="DNA_pol_phi"/>
    <property type="match status" value="1"/>
</dbReference>
<evidence type="ECO:0000313" key="5">
    <source>
        <dbReference type="EMBL" id="POR36580.1"/>
    </source>
</evidence>
<evidence type="ECO:0000256" key="1">
    <source>
        <dbReference type="ARBA" id="ARBA00004123"/>
    </source>
</evidence>
<dbReference type="Proteomes" id="UP000237481">
    <property type="component" value="Unassembled WGS sequence"/>
</dbReference>
<dbReference type="PANTHER" id="PTHR13213:SF2">
    <property type="entry name" value="MYB-BINDING PROTEIN 1A"/>
    <property type="match status" value="1"/>
</dbReference>
<reference evidence="5 6" key="1">
    <citation type="submission" date="2018-01" db="EMBL/GenBank/DDBJ databases">
        <title>Harnessing the power of phylogenomics to disentangle the directionality and signatures of interkingdom host jumping in the parasitic fungal genus Tolypocladium.</title>
        <authorList>
            <person name="Quandt C.A."/>
            <person name="Patterson W."/>
            <person name="Spatafora J.W."/>
        </authorList>
    </citation>
    <scope>NUCLEOTIDE SEQUENCE [LARGE SCALE GENOMIC DNA]</scope>
    <source>
        <strain evidence="5 6">NRBC 100945</strain>
    </source>
</reference>
<feature type="region of interest" description="Disordered" evidence="4">
    <location>
        <begin position="724"/>
        <end position="824"/>
    </location>
</feature>